<feature type="region of interest" description="Disordered" evidence="1">
    <location>
        <begin position="276"/>
        <end position="300"/>
    </location>
</feature>
<evidence type="ECO:0000313" key="2">
    <source>
        <dbReference type="EMBL" id="CDW89741.1"/>
    </source>
</evidence>
<reference evidence="2 3" key="1">
    <citation type="submission" date="2014-06" db="EMBL/GenBank/DDBJ databases">
        <authorList>
            <person name="Swart Estienne"/>
        </authorList>
    </citation>
    <scope>NUCLEOTIDE SEQUENCE [LARGE SCALE GENOMIC DNA]</scope>
    <source>
        <strain evidence="2 3">130c</strain>
    </source>
</reference>
<dbReference type="Proteomes" id="UP000039865">
    <property type="component" value="Unassembled WGS sequence"/>
</dbReference>
<dbReference type="EMBL" id="CCKQ01017844">
    <property type="protein sequence ID" value="CDW89741.1"/>
    <property type="molecule type" value="Genomic_DNA"/>
</dbReference>
<evidence type="ECO:0000313" key="3">
    <source>
        <dbReference type="Proteomes" id="UP000039865"/>
    </source>
</evidence>
<organism evidence="2 3">
    <name type="scientific">Stylonychia lemnae</name>
    <name type="common">Ciliate</name>
    <dbReference type="NCBI Taxonomy" id="5949"/>
    <lineage>
        <taxon>Eukaryota</taxon>
        <taxon>Sar</taxon>
        <taxon>Alveolata</taxon>
        <taxon>Ciliophora</taxon>
        <taxon>Intramacronucleata</taxon>
        <taxon>Spirotrichea</taxon>
        <taxon>Stichotrichia</taxon>
        <taxon>Sporadotrichida</taxon>
        <taxon>Oxytrichidae</taxon>
        <taxon>Stylonychinae</taxon>
        <taxon>Stylonychia</taxon>
    </lineage>
</organism>
<dbReference type="InParanoid" id="A0A078B689"/>
<protein>
    <submittedName>
        <fullName evidence="2">Uncharacterized protein</fullName>
    </submittedName>
</protein>
<keyword evidence="3" id="KW-1185">Reference proteome</keyword>
<name>A0A078B689_STYLE</name>
<accession>A0A078B689</accession>
<gene>
    <name evidence="2" type="primary">Contig13806.g14725</name>
    <name evidence="2" type="ORF">STYLEM_18878</name>
</gene>
<sequence>MFGPPTLDDNNISNFDQSFAPVLHNSRNNLVNDSKQSHIAIGDNLQSVTTRSRSQVKMQKVDSQTNKQNLFGNFNQPKVNKRDKEQIEDGLADNSSISIEEAGSPLQKLQLATIDTANNDLMSTSNNQQNNQFLANEISNRGKTGQLSEFQEHLIVSGQKYVIQEENEEDLRIEIQKSENHRKFLVEEITPNRYNTGRFSVVEVVQDHQTNNEIQEDIQNFELNYIKDESIKIEQIQSQDIGHEFPANIFQQKQLLKQNTAINERIQQHQNLSFTQSQNAMTSQQNNNQERFQMSQSHQSDVNLISQDKMMSSKEQNSGKETNIPTIAGLLKPFPTKKQSKSNVNVNGLVNSVNSPKNQDTSRNLLDSAIQVEESKKFINSQLSMQKNDGQVKRCYSDVTHRNQTQNTRNANLFESNSEFSKRFRIMNKTSRAEGDNLKNQTIKDELNFQPTGLHITNNNRFSTTGLGSANFYSTQQELLPNKLKTKKFNSANAANMNKRDKAKQRWSKLNNVLRTISLLQRHRTKIINDPEDILTEINNFPTRSNTNRQKSSRPIHNDFEDKLRCEKFFKYISIGGQDGIQRIDKMINDDPKKHMHNIESNYHILNR</sequence>
<dbReference type="AlphaFoldDB" id="A0A078B689"/>
<proteinExistence type="predicted"/>
<evidence type="ECO:0000256" key="1">
    <source>
        <dbReference type="SAM" id="MobiDB-lite"/>
    </source>
</evidence>